<dbReference type="Proteomes" id="UP000253551">
    <property type="component" value="Unassembled WGS sequence"/>
</dbReference>
<evidence type="ECO:0000256" key="1">
    <source>
        <dbReference type="ARBA" id="ARBA00022737"/>
    </source>
</evidence>
<keyword evidence="2" id="KW-0040">ANK repeat</keyword>
<reference evidence="5 6" key="1">
    <citation type="journal article" date="2018" name="G3 (Bethesda)">
        <title>Phylogenetic and Phylogenomic Definition of Rhizopus Species.</title>
        <authorList>
            <person name="Gryganskyi A.P."/>
            <person name="Golan J."/>
            <person name="Dolatabadi S."/>
            <person name="Mondo S."/>
            <person name="Robb S."/>
            <person name="Idnurm A."/>
            <person name="Muszewska A."/>
            <person name="Steczkiewicz K."/>
            <person name="Masonjones S."/>
            <person name="Liao H.L."/>
            <person name="Gajdeczka M.T."/>
            <person name="Anike F."/>
            <person name="Vuek A."/>
            <person name="Anishchenko I.M."/>
            <person name="Voigt K."/>
            <person name="de Hoog G.S."/>
            <person name="Smith M.E."/>
            <person name="Heitman J."/>
            <person name="Vilgalys R."/>
            <person name="Stajich J.E."/>
        </authorList>
    </citation>
    <scope>NUCLEOTIDE SEQUENCE [LARGE SCALE GENOMIC DNA]</scope>
    <source>
        <strain evidence="5 6">LSU 92-RS-03</strain>
    </source>
</reference>
<dbReference type="SUPFAM" id="SSF48403">
    <property type="entry name" value="Ankyrin repeat"/>
    <property type="match status" value="1"/>
</dbReference>
<name>A0A367KX94_RHIST</name>
<accession>A0A367KX94</accession>
<dbReference type="InterPro" id="IPR051625">
    <property type="entry name" value="Signaling_Regulatory_Domain"/>
</dbReference>
<dbReference type="Pfam" id="PF12796">
    <property type="entry name" value="Ank_2"/>
    <property type="match status" value="1"/>
</dbReference>
<dbReference type="CDD" id="cd18186">
    <property type="entry name" value="BTB_POZ_ZBTB_KLHL-like"/>
    <property type="match status" value="1"/>
</dbReference>
<dbReference type="PROSITE" id="PS50088">
    <property type="entry name" value="ANK_REPEAT"/>
    <property type="match status" value="1"/>
</dbReference>
<dbReference type="PROSITE" id="PS50012">
    <property type="entry name" value="RCC1_3"/>
    <property type="match status" value="3"/>
</dbReference>
<dbReference type="InterPro" id="IPR011333">
    <property type="entry name" value="SKP1/BTB/POZ_sf"/>
</dbReference>
<keyword evidence="6" id="KW-1185">Reference proteome</keyword>
<dbReference type="PANTHER" id="PTHR22872:SF2">
    <property type="entry name" value="INHIBITOR OF BRUTON TYROSINE KINASE"/>
    <property type="match status" value="1"/>
</dbReference>
<feature type="non-terminal residue" evidence="5">
    <location>
        <position position="929"/>
    </location>
</feature>
<dbReference type="InterPro" id="IPR036770">
    <property type="entry name" value="Ankyrin_rpt-contain_sf"/>
</dbReference>
<feature type="repeat" description="RCC1" evidence="3">
    <location>
        <begin position="290"/>
        <end position="351"/>
    </location>
</feature>
<feature type="domain" description="BTB" evidence="4">
    <location>
        <begin position="688"/>
        <end position="762"/>
    </location>
</feature>
<sequence length="929" mass="105807">MVSIFRVIRENNVQVLNQLIGLATGEVSISHYNNNYLSKEDLLNLQQQLKTTGSKFVDFNRKSSNVQLLVDCPLVNVNLQDRENGWTALHRALFMGNIDIARILLGRQDIDLSIKDREGFRAFEVYDSTIPDAFPSKIMLKNNQKAIDESQIEVDEIEAHVSADKRYFSTGGTDVYTWGQNTNYVLGQPDSENRSRPERIHFQLDSQQNPAVTKRPAYVIESVAMAKYHMTILTSESSNNLLVCGFGRGGRLGLGKDADTQLVPTPVLWSEKIVSVAPGRDHTIALTESGVVISFGSNEFGQLGYEIESSKKKDEVPMQHKPKKIQAQNLKKQHIIGVAASRIHSVVYTDFDLFTFGLNQGQLGYHQSDSNESCQITPRKVSMSMEIQQVVANDNATVVLNKFHEVILLCNYSQQRLLRCVYMDMQIIGEEQQNNSVNTKKSMVIYGAFAAIRAEYLLQPTEVMPSTIKYDICHSLPYMWIKEELQKEIDGLTAQMTVTKPNISDEDNTKNFEQQEIRNEFENLVNIAVDNAWKRIETVSNKDEILDTVFVVQDRKIYCHSSILACRGLMFKHMIDTVDKNVGYIDISLTKRQDNRTEIHIGNCELTSLLLMVDYIYMDEYEHPMKVFFRPPALCGIVDVKKIQRDLVALAEIFRLPHLLSSAQSSFNHQPVPSFVSDLNNLIGHHQPNILLKTKDRDILCHEVILRHRCAFFYNLLSPQSFWVSHRRKQQKILEVDLQHMSSDVAETIIQFIYLDSEEYSLFDNIEKCTEEAMLYFLLDLLCEADALMIERLKSIVEKTLVRFIKLRTVSTIIEHANAYWANSLKNTCMVFIKANLPVFLSLSTDITDPSEVEDDEFSTSIYALSLGDGSNIGNFVETLVTLHPEKSSPVMKPQESFQKPKKTVHEPFEDSVQSATPYSWVANAENVI</sequence>
<dbReference type="PROSITE" id="PS50297">
    <property type="entry name" value="ANK_REP_REGION"/>
    <property type="match status" value="1"/>
</dbReference>
<dbReference type="EMBL" id="PJQM01000085">
    <property type="protein sequence ID" value="RCI06794.1"/>
    <property type="molecule type" value="Genomic_DNA"/>
</dbReference>
<feature type="repeat" description="ANK" evidence="2">
    <location>
        <begin position="84"/>
        <end position="105"/>
    </location>
</feature>
<feature type="repeat" description="RCC1" evidence="3">
    <location>
        <begin position="239"/>
        <end position="289"/>
    </location>
</feature>
<dbReference type="InterPro" id="IPR002110">
    <property type="entry name" value="Ankyrin_rpt"/>
</dbReference>
<dbReference type="Pfam" id="PF00651">
    <property type="entry name" value="BTB"/>
    <property type="match status" value="2"/>
</dbReference>
<evidence type="ECO:0000313" key="5">
    <source>
        <dbReference type="EMBL" id="RCI06794.1"/>
    </source>
</evidence>
<dbReference type="InterPro" id="IPR009091">
    <property type="entry name" value="RCC1/BLIP-II"/>
</dbReference>
<dbReference type="InterPro" id="IPR000408">
    <property type="entry name" value="Reg_chr_condens"/>
</dbReference>
<dbReference type="Gene3D" id="2.130.10.30">
    <property type="entry name" value="Regulator of chromosome condensation 1/beta-lactamase-inhibitor protein II"/>
    <property type="match status" value="1"/>
</dbReference>
<proteinExistence type="predicted"/>
<dbReference type="InterPro" id="IPR000210">
    <property type="entry name" value="BTB/POZ_dom"/>
</dbReference>
<organism evidence="5 6">
    <name type="scientific">Rhizopus stolonifer</name>
    <name type="common">Rhizopus nigricans</name>
    <dbReference type="NCBI Taxonomy" id="4846"/>
    <lineage>
        <taxon>Eukaryota</taxon>
        <taxon>Fungi</taxon>
        <taxon>Fungi incertae sedis</taxon>
        <taxon>Mucoromycota</taxon>
        <taxon>Mucoromycotina</taxon>
        <taxon>Mucoromycetes</taxon>
        <taxon>Mucorales</taxon>
        <taxon>Mucorineae</taxon>
        <taxon>Rhizopodaceae</taxon>
        <taxon>Rhizopus</taxon>
    </lineage>
</organism>
<keyword evidence="1" id="KW-0677">Repeat</keyword>
<dbReference type="STRING" id="4846.A0A367KX94"/>
<dbReference type="PANTHER" id="PTHR22872">
    <property type="entry name" value="BTK-BINDING PROTEIN-RELATED"/>
    <property type="match status" value="1"/>
</dbReference>
<dbReference type="Pfam" id="PF00415">
    <property type="entry name" value="RCC1"/>
    <property type="match status" value="3"/>
</dbReference>
<feature type="domain" description="BTB" evidence="4">
    <location>
        <begin position="546"/>
        <end position="625"/>
    </location>
</feature>
<evidence type="ECO:0000256" key="2">
    <source>
        <dbReference type="PROSITE-ProRule" id="PRU00023"/>
    </source>
</evidence>
<dbReference type="Gene3D" id="3.30.710.10">
    <property type="entry name" value="Potassium Channel Kv1.1, Chain A"/>
    <property type="match status" value="2"/>
</dbReference>
<dbReference type="SUPFAM" id="SSF50985">
    <property type="entry name" value="RCC1/BLIP-II"/>
    <property type="match status" value="1"/>
</dbReference>
<comment type="caution">
    <text evidence="5">The sequence shown here is derived from an EMBL/GenBank/DDBJ whole genome shotgun (WGS) entry which is preliminary data.</text>
</comment>
<feature type="repeat" description="RCC1" evidence="3">
    <location>
        <begin position="173"/>
        <end position="236"/>
    </location>
</feature>
<dbReference type="SUPFAM" id="SSF54695">
    <property type="entry name" value="POZ domain"/>
    <property type="match status" value="2"/>
</dbReference>
<dbReference type="OrthoDB" id="1893551at2759"/>
<evidence type="ECO:0000256" key="3">
    <source>
        <dbReference type="PROSITE-ProRule" id="PRU00235"/>
    </source>
</evidence>
<evidence type="ECO:0000313" key="6">
    <source>
        <dbReference type="Proteomes" id="UP000253551"/>
    </source>
</evidence>
<dbReference type="PRINTS" id="PR00633">
    <property type="entry name" value="RCCNDNSATION"/>
</dbReference>
<dbReference type="Gene3D" id="1.25.40.20">
    <property type="entry name" value="Ankyrin repeat-containing domain"/>
    <property type="match status" value="1"/>
</dbReference>
<evidence type="ECO:0000259" key="4">
    <source>
        <dbReference type="PROSITE" id="PS50097"/>
    </source>
</evidence>
<dbReference type="AlphaFoldDB" id="A0A367KX94"/>
<gene>
    <name evidence="5" type="ORF">CU098_003119</name>
</gene>
<protein>
    <recommendedName>
        <fullName evidence="4">BTB domain-containing protein</fullName>
    </recommendedName>
</protein>
<dbReference type="PROSITE" id="PS50097">
    <property type="entry name" value="BTB"/>
    <property type="match status" value="2"/>
</dbReference>